<dbReference type="GO" id="GO:0006284">
    <property type="term" value="P:base-excision repair"/>
    <property type="evidence" value="ECO:0007669"/>
    <property type="project" value="InterPro"/>
</dbReference>
<dbReference type="Gene3D" id="3.30.310.260">
    <property type="match status" value="1"/>
</dbReference>
<evidence type="ECO:0000256" key="7">
    <source>
        <dbReference type="ARBA" id="ARBA00023268"/>
    </source>
</evidence>
<reference evidence="11 12" key="1">
    <citation type="journal article" date="2016" name="Sci. Rep.">
        <title>A novel ammonia-oxidizing archaeon from wastewater treatment plant: Its enrichment, physiological and genomic characteristics.</title>
        <authorList>
            <person name="Li Y."/>
            <person name="Ding K."/>
            <person name="Wen X."/>
            <person name="Zhang B."/>
            <person name="Shen B."/>
            <person name="Yang Y."/>
        </authorList>
    </citation>
    <scope>NUCLEOTIDE SEQUENCE [LARGE SCALE GENOMIC DNA]</scope>
    <source>
        <strain evidence="11 12">SAT1</strain>
    </source>
</reference>
<accession>A0A3G1B1X7</accession>
<feature type="domain" description="HhH-GPD" evidence="10">
    <location>
        <begin position="100"/>
        <end position="264"/>
    </location>
</feature>
<dbReference type="SUPFAM" id="SSF48150">
    <property type="entry name" value="DNA-glycosylase"/>
    <property type="match status" value="1"/>
</dbReference>
<dbReference type="PANTHER" id="PTHR10242">
    <property type="entry name" value="8-OXOGUANINE DNA GLYCOSYLASE"/>
    <property type="match status" value="1"/>
</dbReference>
<keyword evidence="3" id="KW-0227">DNA damage</keyword>
<gene>
    <name evidence="11" type="ORF">SU86_004510</name>
</gene>
<evidence type="ECO:0000256" key="9">
    <source>
        <dbReference type="ARBA" id="ARBA00044632"/>
    </source>
</evidence>
<dbReference type="InterPro" id="IPR012904">
    <property type="entry name" value="OGG_N"/>
</dbReference>
<evidence type="ECO:0000313" key="12">
    <source>
        <dbReference type="Proteomes" id="UP000266745"/>
    </source>
</evidence>
<evidence type="ECO:0000256" key="8">
    <source>
        <dbReference type="ARBA" id="ARBA00023295"/>
    </source>
</evidence>
<evidence type="ECO:0000256" key="3">
    <source>
        <dbReference type="ARBA" id="ARBA00022763"/>
    </source>
</evidence>
<dbReference type="InterPro" id="IPR003265">
    <property type="entry name" value="HhH-GPD_domain"/>
</dbReference>
<dbReference type="CDD" id="cd00056">
    <property type="entry name" value="ENDO3c"/>
    <property type="match status" value="1"/>
</dbReference>
<dbReference type="InterPro" id="IPR052054">
    <property type="entry name" value="Oxidative_DNA_repair_enzyme"/>
</dbReference>
<keyword evidence="8" id="KW-0326">Glycosidase</keyword>
<organism evidence="11 12">
    <name type="scientific">Candidatus Nitrosotenuis cloacae</name>
    <dbReference type="NCBI Taxonomy" id="1603555"/>
    <lineage>
        <taxon>Archaea</taxon>
        <taxon>Nitrososphaerota</taxon>
        <taxon>Candidatus Nitrosotenuis</taxon>
    </lineage>
</organism>
<dbReference type="InterPro" id="IPR023170">
    <property type="entry name" value="HhH_base_excis_C"/>
</dbReference>
<dbReference type="Pfam" id="PF00730">
    <property type="entry name" value="HhH-GPD"/>
    <property type="match status" value="1"/>
</dbReference>
<protein>
    <recommendedName>
        <fullName evidence="2">DNA-(apurinic or apyrimidinic site) lyase</fullName>
        <ecNumber evidence="2">4.2.99.18</ecNumber>
    </recommendedName>
</protein>
<dbReference type="RefSeq" id="WP_048188605.1">
    <property type="nucleotide sequence ID" value="NZ_CP011097.1"/>
</dbReference>
<dbReference type="InterPro" id="IPR011257">
    <property type="entry name" value="DNA_glycosylase"/>
</dbReference>
<keyword evidence="5" id="KW-0234">DNA repair</keyword>
<dbReference type="Gene3D" id="1.10.340.30">
    <property type="entry name" value="Hypothetical protein, domain 2"/>
    <property type="match status" value="1"/>
</dbReference>
<evidence type="ECO:0000313" key="11">
    <source>
        <dbReference type="EMBL" id="AJZ75751.1"/>
    </source>
</evidence>
<evidence type="ECO:0000256" key="1">
    <source>
        <dbReference type="ARBA" id="ARBA00010679"/>
    </source>
</evidence>
<keyword evidence="7" id="KW-0511">Multifunctional enzyme</keyword>
<dbReference type="GO" id="GO:0008534">
    <property type="term" value="F:oxidized purine nucleobase lesion DNA N-glycosylase activity"/>
    <property type="evidence" value="ECO:0007669"/>
    <property type="project" value="InterPro"/>
</dbReference>
<dbReference type="KEGG" id="tah:SU86_004510"/>
<evidence type="ECO:0000259" key="10">
    <source>
        <dbReference type="SMART" id="SM00478"/>
    </source>
</evidence>
<dbReference type="EC" id="4.2.99.18" evidence="2"/>
<dbReference type="Pfam" id="PF07934">
    <property type="entry name" value="OGG_N"/>
    <property type="match status" value="1"/>
</dbReference>
<dbReference type="AlphaFoldDB" id="A0A3G1B1X7"/>
<dbReference type="GeneID" id="24875658"/>
<evidence type="ECO:0000256" key="4">
    <source>
        <dbReference type="ARBA" id="ARBA00022801"/>
    </source>
</evidence>
<keyword evidence="6" id="KW-0456">Lyase</keyword>
<dbReference type="SMART" id="SM00478">
    <property type="entry name" value="ENDO3c"/>
    <property type="match status" value="1"/>
</dbReference>
<dbReference type="OrthoDB" id="14922at2157"/>
<evidence type="ECO:0000256" key="5">
    <source>
        <dbReference type="ARBA" id="ARBA00023204"/>
    </source>
</evidence>
<dbReference type="SUPFAM" id="SSF55945">
    <property type="entry name" value="TATA-box binding protein-like"/>
    <property type="match status" value="1"/>
</dbReference>
<name>A0A3G1B1X7_9ARCH</name>
<keyword evidence="12" id="KW-1185">Reference proteome</keyword>
<comment type="similarity">
    <text evidence="1">Belongs to the type-1 OGG1 family.</text>
</comment>
<dbReference type="GO" id="GO:0006289">
    <property type="term" value="P:nucleotide-excision repair"/>
    <property type="evidence" value="ECO:0007669"/>
    <property type="project" value="InterPro"/>
</dbReference>
<dbReference type="Proteomes" id="UP000266745">
    <property type="component" value="Chromosome"/>
</dbReference>
<dbReference type="GO" id="GO:0140078">
    <property type="term" value="F:class I DNA-(apurinic or apyrimidinic site) endonuclease activity"/>
    <property type="evidence" value="ECO:0007669"/>
    <property type="project" value="UniProtKB-EC"/>
</dbReference>
<evidence type="ECO:0000256" key="2">
    <source>
        <dbReference type="ARBA" id="ARBA00012720"/>
    </source>
</evidence>
<proteinExistence type="inferred from homology"/>
<dbReference type="STRING" id="1603555.SU86_004510"/>
<comment type="catalytic activity">
    <reaction evidence="9">
        <text>2'-deoxyribonucleotide-(2'-deoxyribose 5'-phosphate)-2'-deoxyribonucleotide-DNA = a 3'-end 2'-deoxyribonucleotide-(2,3-dehydro-2,3-deoxyribose 5'-phosphate)-DNA + a 5'-end 5'-phospho-2'-deoxyribonucleoside-DNA + H(+)</text>
        <dbReference type="Rhea" id="RHEA:66592"/>
        <dbReference type="Rhea" id="RHEA-COMP:13180"/>
        <dbReference type="Rhea" id="RHEA-COMP:16897"/>
        <dbReference type="Rhea" id="RHEA-COMP:17067"/>
        <dbReference type="ChEBI" id="CHEBI:15378"/>
        <dbReference type="ChEBI" id="CHEBI:136412"/>
        <dbReference type="ChEBI" id="CHEBI:157695"/>
        <dbReference type="ChEBI" id="CHEBI:167181"/>
        <dbReference type="EC" id="4.2.99.18"/>
    </reaction>
</comment>
<dbReference type="Gene3D" id="1.10.1670.10">
    <property type="entry name" value="Helix-hairpin-Helix base-excision DNA repair enzymes (C-terminal)"/>
    <property type="match status" value="1"/>
</dbReference>
<dbReference type="EMBL" id="CP011097">
    <property type="protein sequence ID" value="AJZ75751.1"/>
    <property type="molecule type" value="Genomic_DNA"/>
</dbReference>
<evidence type="ECO:0000256" key="6">
    <source>
        <dbReference type="ARBA" id="ARBA00023239"/>
    </source>
</evidence>
<dbReference type="GO" id="GO:0003684">
    <property type="term" value="F:damaged DNA binding"/>
    <property type="evidence" value="ECO:0007669"/>
    <property type="project" value="InterPro"/>
</dbReference>
<sequence>MQINVDHSINSGQVFLWEKFGTKKWYGVNGADILLVDESNPKKVQSYQKSSCDLFREKDDFDKIIKTISKDKIIKKAIKEFPGLRLLRQDPFQCYISFIVSANSNIQNIRHTLQRLAKKFGDKVTFDKKEFYLFPEPKRLASATKAELLSCGLGYRAPFVKDAAIQVVDGWIDFDHLKKADYHAAKESLIQVYGIGNKVADCILLFSLEKLEAFPLDRWIIRSLQQYYPQRFSFEGKTITDKKYRLLHEQIVQHFGPYAGYCQQFLFKMIREANQKNWL</sequence>
<dbReference type="PANTHER" id="PTHR10242:SF2">
    <property type="entry name" value="N-GLYCOSYLASE_DNA LYASE"/>
    <property type="match status" value="1"/>
</dbReference>
<keyword evidence="4" id="KW-0378">Hydrolase</keyword>